<keyword evidence="2" id="KW-1185">Reference proteome</keyword>
<dbReference type="OrthoDB" id="5832189at2759"/>
<evidence type="ECO:0000313" key="1">
    <source>
        <dbReference type="EMBL" id="VBB30097.1"/>
    </source>
</evidence>
<protein>
    <submittedName>
        <fullName evidence="1">Uncharacterized protein</fullName>
    </submittedName>
</protein>
<dbReference type="STRING" id="6277.A0A498SGF8"/>
<sequence>MKRWLQMDNFCGDSGIGSGGGGMNAINEYSLHISYQFHESYFKQTFNKLYCCKWTAIKGCLSGNDRASSSSQTGNTESVPTVGQRGELIEFVKPVSILYNYDDDITIRFELFCADKLMSSSIGSDSGRNSDTIVRFRSSNEFLLWNFVDSLECELNAMIHRGRLSEMEDEMFREGSSGRFTVISERISIDRAFSEKQIRMEISVSQLEKRGKMKYTDLEIYLTIHRKSLKEDNIIVYRSPKTIEITPTSLHKFPEIVISCERLLNGIEDRIIYFTLRNAANGDVIGETDAFYSHLITDGKVNLKLRSYGLNTNTLFGISKRSFYPIGVLHVNFYMDNNAINCPSRNSTECRHRSSVELSSSLSSTEDRCQHLMRNIDEEELGFSRSSGNVMLASGRTQAYLVSLLAPTIEIRLRQPSIRPIESLIDNNFYKRTSNNP</sequence>
<proteinExistence type="predicted"/>
<reference evidence="1 2" key="1">
    <citation type="submission" date="2018-08" db="EMBL/GenBank/DDBJ databases">
        <authorList>
            <person name="Laetsch R D."/>
            <person name="Stevens L."/>
            <person name="Kumar S."/>
            <person name="Blaxter L. M."/>
        </authorList>
    </citation>
    <scope>NUCLEOTIDE SEQUENCE [LARGE SCALE GENOMIC DNA]</scope>
</reference>
<accession>A0A498SGF8</accession>
<name>A0A498SGF8_ACAVI</name>
<organism evidence="1 2">
    <name type="scientific">Acanthocheilonema viteae</name>
    <name type="common">Filarial nematode worm</name>
    <name type="synonym">Dipetalonema viteae</name>
    <dbReference type="NCBI Taxonomy" id="6277"/>
    <lineage>
        <taxon>Eukaryota</taxon>
        <taxon>Metazoa</taxon>
        <taxon>Ecdysozoa</taxon>
        <taxon>Nematoda</taxon>
        <taxon>Chromadorea</taxon>
        <taxon>Rhabditida</taxon>
        <taxon>Spirurina</taxon>
        <taxon>Spiruromorpha</taxon>
        <taxon>Filarioidea</taxon>
        <taxon>Onchocercidae</taxon>
        <taxon>Acanthocheilonema</taxon>
    </lineage>
</organism>
<dbReference type="Proteomes" id="UP000276991">
    <property type="component" value="Unassembled WGS sequence"/>
</dbReference>
<dbReference type="EMBL" id="UPTC01000782">
    <property type="protein sequence ID" value="VBB30097.1"/>
    <property type="molecule type" value="Genomic_DNA"/>
</dbReference>
<dbReference type="AlphaFoldDB" id="A0A498SGF8"/>
<evidence type="ECO:0000313" key="2">
    <source>
        <dbReference type="Proteomes" id="UP000276991"/>
    </source>
</evidence>
<gene>
    <name evidence="1" type="ORF">NAV_LOCUS4888</name>
</gene>